<dbReference type="PATRIC" id="fig|943816.4.peg.101"/>
<evidence type="ECO:0000313" key="2">
    <source>
        <dbReference type="EMBL" id="OEU97171.1"/>
    </source>
</evidence>
<reference evidence="2 3" key="1">
    <citation type="journal article" date="2016" name="Front. Microbiol.">
        <title>Comparative Genomics Analysis of Streptomyces Species Reveals Their Adaptation to the Marine Environment and Their Diversity at the Genomic Level.</title>
        <authorList>
            <person name="Tian X."/>
            <person name="Zhang Z."/>
            <person name="Yang T."/>
            <person name="Chen M."/>
            <person name="Li J."/>
            <person name="Chen F."/>
            <person name="Yang J."/>
            <person name="Li W."/>
            <person name="Zhang B."/>
            <person name="Zhang Z."/>
            <person name="Wu J."/>
            <person name="Zhang C."/>
            <person name="Long L."/>
            <person name="Xiao J."/>
        </authorList>
    </citation>
    <scope>NUCLEOTIDE SEQUENCE [LARGE SCALE GENOMIC DNA]</scope>
    <source>
        <strain evidence="2 3">SCSIO M10379</strain>
    </source>
</reference>
<sequence length="134" mass="13751">MRTLGRALLAVPAAVLITAGTATAAAAANGTPSSAPPSSAPCVSTSGAKACFVANGDAIYVKDTKANGDSVAGTLNSRLPSHWDRQCFNARGAAAGWVKCSFNVPEYEWADLWAVNKPFIGSQAYTGVYTSPII</sequence>
<dbReference type="EMBL" id="LJGV01000022">
    <property type="protein sequence ID" value="OEU97171.1"/>
    <property type="molecule type" value="Genomic_DNA"/>
</dbReference>
<feature type="chain" id="PRO_5039057981" description="Secreted protein" evidence="1">
    <location>
        <begin position="25"/>
        <end position="134"/>
    </location>
</feature>
<accession>A0A1E7JZS6</accession>
<dbReference type="Proteomes" id="UP000175829">
    <property type="component" value="Unassembled WGS sequence"/>
</dbReference>
<gene>
    <name evidence="2" type="ORF">AN217_03930</name>
</gene>
<name>A0A1E7JZS6_9ACTN</name>
<dbReference type="RefSeq" id="WP_027761286.1">
    <property type="nucleotide sequence ID" value="NZ_LJGV01000022.1"/>
</dbReference>
<feature type="signal peptide" evidence="1">
    <location>
        <begin position="1"/>
        <end position="24"/>
    </location>
</feature>
<comment type="caution">
    <text evidence="2">The sequence shown here is derived from an EMBL/GenBank/DDBJ whole genome shotgun (WGS) entry which is preliminary data.</text>
</comment>
<evidence type="ECO:0000313" key="3">
    <source>
        <dbReference type="Proteomes" id="UP000175829"/>
    </source>
</evidence>
<evidence type="ECO:0008006" key="4">
    <source>
        <dbReference type="Google" id="ProtNLM"/>
    </source>
</evidence>
<protein>
    <recommendedName>
        <fullName evidence="4">Secreted protein</fullName>
    </recommendedName>
</protein>
<proteinExistence type="predicted"/>
<organism evidence="2 3">
    <name type="scientific">Streptomyces qinglanensis</name>
    <dbReference type="NCBI Taxonomy" id="943816"/>
    <lineage>
        <taxon>Bacteria</taxon>
        <taxon>Bacillati</taxon>
        <taxon>Actinomycetota</taxon>
        <taxon>Actinomycetes</taxon>
        <taxon>Kitasatosporales</taxon>
        <taxon>Streptomycetaceae</taxon>
        <taxon>Streptomyces</taxon>
    </lineage>
</organism>
<evidence type="ECO:0000256" key="1">
    <source>
        <dbReference type="SAM" id="SignalP"/>
    </source>
</evidence>
<dbReference type="AlphaFoldDB" id="A0A1E7JZS6"/>
<keyword evidence="1" id="KW-0732">Signal</keyword>